<dbReference type="InterPro" id="IPR000109">
    <property type="entry name" value="POT_fam"/>
</dbReference>
<evidence type="ECO:0000313" key="8">
    <source>
        <dbReference type="EMBL" id="ORY04717.1"/>
    </source>
</evidence>
<evidence type="ECO:0000256" key="6">
    <source>
        <dbReference type="SAM" id="MobiDB-lite"/>
    </source>
</evidence>
<dbReference type="Pfam" id="PF00854">
    <property type="entry name" value="PTR2"/>
    <property type="match status" value="1"/>
</dbReference>
<keyword evidence="9" id="KW-1185">Reference proteome</keyword>
<dbReference type="AlphaFoldDB" id="A0A1Y1Z405"/>
<sequence length="540" mass="60388">MNESHNKEEKFGAERSKSEKNEGNDVVDGVNIKSLRRVGERVPLPSWIIILIEFCERFAFRGGVITFMNYAKYPYHHKKPAGALGKGQTTAYALKQVFALVCYIWPLCLGIICDQYWGKYKSILFSCCLFIVGWSLLTLTAIPPALEAGAGLPGYCIGLVIVACGSGGIKSLVQPMAADQFQMDKMKVKEVKGEMVVVDPEINSRQVYHYFMCVMQAGSLIGGVISPYIESRVGFWLCFLFPAVLTMLSTTLFFTCRDKYVKVPPTGNSALVKLFRCYMYGRKRRNASNPKPSSALECAKTNAPSGVPPETEEDKVKKTWDDEFVDNARETLNACKILAPTIVWALGNNQVTSSLVSQAASMNRPSPTMSFPTLMYVVYPTLERLNIPFRPMKRMVVGFMLGGLGMASSAIIQDQIHRHKANHLPEISVWWQLITYFLMGLSEIFVMVTPLEYCYTRTPQSMKGLVAAVYLLPYAGATLIDLALSSVSQRVWTYGGFSIANGVMSILFWYYFGHIDREDEKRAKAQALRAQMVDDEKAKV</sequence>
<feature type="transmembrane region" description="Helical" evidence="7">
    <location>
        <begin position="491"/>
        <end position="512"/>
    </location>
</feature>
<evidence type="ECO:0000256" key="5">
    <source>
        <dbReference type="ARBA" id="ARBA00023136"/>
    </source>
</evidence>
<evidence type="ECO:0000313" key="9">
    <source>
        <dbReference type="Proteomes" id="UP000193498"/>
    </source>
</evidence>
<dbReference type="InterPro" id="IPR036259">
    <property type="entry name" value="MFS_trans_sf"/>
</dbReference>
<dbReference type="Proteomes" id="UP000193498">
    <property type="component" value="Unassembled WGS sequence"/>
</dbReference>
<gene>
    <name evidence="8" type="ORF">K493DRAFT_311259</name>
</gene>
<proteinExistence type="inferred from homology"/>
<feature type="transmembrane region" description="Helical" evidence="7">
    <location>
        <begin position="124"/>
        <end position="146"/>
    </location>
</feature>
<reference evidence="8 9" key="1">
    <citation type="submission" date="2016-07" db="EMBL/GenBank/DDBJ databases">
        <title>Pervasive Adenine N6-methylation of Active Genes in Fungi.</title>
        <authorList>
            <consortium name="DOE Joint Genome Institute"/>
            <person name="Mondo S.J."/>
            <person name="Dannebaum R.O."/>
            <person name="Kuo R.C."/>
            <person name="Labutti K."/>
            <person name="Haridas S."/>
            <person name="Kuo A."/>
            <person name="Salamov A."/>
            <person name="Ahrendt S.R."/>
            <person name="Lipzen A."/>
            <person name="Sullivan W."/>
            <person name="Andreopoulos W.B."/>
            <person name="Clum A."/>
            <person name="Lindquist E."/>
            <person name="Daum C."/>
            <person name="Ramamoorthy G.K."/>
            <person name="Gryganskyi A."/>
            <person name="Culley D."/>
            <person name="Magnuson J.K."/>
            <person name="James T.Y."/>
            <person name="O'Malley M.A."/>
            <person name="Stajich J.E."/>
            <person name="Spatafora J.W."/>
            <person name="Visel A."/>
            <person name="Grigoriev I.V."/>
        </authorList>
    </citation>
    <scope>NUCLEOTIDE SEQUENCE [LARGE SCALE GENOMIC DNA]</scope>
    <source>
        <strain evidence="8 9">CBS 931.73</strain>
    </source>
</reference>
<evidence type="ECO:0000256" key="4">
    <source>
        <dbReference type="ARBA" id="ARBA00022989"/>
    </source>
</evidence>
<evidence type="ECO:0000256" key="1">
    <source>
        <dbReference type="ARBA" id="ARBA00004141"/>
    </source>
</evidence>
<name>A0A1Y1Z405_9FUNG</name>
<evidence type="ECO:0000256" key="7">
    <source>
        <dbReference type="SAM" id="Phobius"/>
    </source>
</evidence>
<feature type="transmembrane region" description="Helical" evidence="7">
    <location>
        <begin position="91"/>
        <end position="112"/>
    </location>
</feature>
<feature type="transmembrane region" description="Helical" evidence="7">
    <location>
        <begin position="207"/>
        <end position="228"/>
    </location>
</feature>
<organism evidence="8 9">
    <name type="scientific">Basidiobolus meristosporus CBS 931.73</name>
    <dbReference type="NCBI Taxonomy" id="1314790"/>
    <lineage>
        <taxon>Eukaryota</taxon>
        <taxon>Fungi</taxon>
        <taxon>Fungi incertae sedis</taxon>
        <taxon>Zoopagomycota</taxon>
        <taxon>Entomophthoromycotina</taxon>
        <taxon>Basidiobolomycetes</taxon>
        <taxon>Basidiobolales</taxon>
        <taxon>Basidiobolaceae</taxon>
        <taxon>Basidiobolus</taxon>
    </lineage>
</organism>
<feature type="region of interest" description="Disordered" evidence="6">
    <location>
        <begin position="284"/>
        <end position="315"/>
    </location>
</feature>
<comment type="subcellular location">
    <subcellularLocation>
        <location evidence="1">Membrane</location>
        <topology evidence="1">Multi-pass membrane protein</topology>
    </subcellularLocation>
</comment>
<feature type="transmembrane region" description="Helical" evidence="7">
    <location>
        <begin position="433"/>
        <end position="453"/>
    </location>
</feature>
<dbReference type="GO" id="GO:0022857">
    <property type="term" value="F:transmembrane transporter activity"/>
    <property type="evidence" value="ECO:0007669"/>
    <property type="project" value="InterPro"/>
</dbReference>
<evidence type="ECO:0000256" key="2">
    <source>
        <dbReference type="ARBA" id="ARBA00005982"/>
    </source>
</evidence>
<dbReference type="FunCoup" id="A0A1Y1Z405">
    <property type="interactions" value="533"/>
</dbReference>
<dbReference type="InParanoid" id="A0A1Y1Z405"/>
<dbReference type="OrthoDB" id="8904098at2759"/>
<feature type="transmembrane region" description="Helical" evidence="7">
    <location>
        <begin position="395"/>
        <end position="413"/>
    </location>
</feature>
<keyword evidence="4 7" id="KW-1133">Transmembrane helix</keyword>
<keyword evidence="3 7" id="KW-0812">Transmembrane</keyword>
<dbReference type="PANTHER" id="PTHR11654">
    <property type="entry name" value="OLIGOPEPTIDE TRANSPORTER-RELATED"/>
    <property type="match status" value="1"/>
</dbReference>
<protein>
    <submittedName>
        <fullName evidence="8">MFS general substrate transporter</fullName>
    </submittedName>
</protein>
<comment type="similarity">
    <text evidence="2">Belongs to the major facilitator superfamily. Proton-dependent oligopeptide transporter (POT/PTR) (TC 2.A.17) family.</text>
</comment>
<dbReference type="STRING" id="1314790.A0A1Y1Z405"/>
<evidence type="ECO:0000256" key="3">
    <source>
        <dbReference type="ARBA" id="ARBA00022692"/>
    </source>
</evidence>
<dbReference type="SUPFAM" id="SSF103473">
    <property type="entry name" value="MFS general substrate transporter"/>
    <property type="match status" value="1"/>
</dbReference>
<feature type="transmembrane region" description="Helical" evidence="7">
    <location>
        <begin position="465"/>
        <end position="485"/>
    </location>
</feature>
<feature type="region of interest" description="Disordered" evidence="6">
    <location>
        <begin position="1"/>
        <end position="23"/>
    </location>
</feature>
<feature type="transmembrane region" description="Helical" evidence="7">
    <location>
        <begin position="234"/>
        <end position="254"/>
    </location>
</feature>
<dbReference type="GO" id="GO:0016020">
    <property type="term" value="C:membrane"/>
    <property type="evidence" value="ECO:0007669"/>
    <property type="project" value="UniProtKB-SubCell"/>
</dbReference>
<comment type="caution">
    <text evidence="8">The sequence shown here is derived from an EMBL/GenBank/DDBJ whole genome shotgun (WGS) entry which is preliminary data.</text>
</comment>
<dbReference type="EMBL" id="MCFE01000032">
    <property type="protein sequence ID" value="ORY04717.1"/>
    <property type="molecule type" value="Genomic_DNA"/>
</dbReference>
<keyword evidence="5 7" id="KW-0472">Membrane</keyword>
<feature type="transmembrane region" description="Helical" evidence="7">
    <location>
        <begin position="152"/>
        <end position="173"/>
    </location>
</feature>
<dbReference type="Gene3D" id="1.20.1250.20">
    <property type="entry name" value="MFS general substrate transporter like domains"/>
    <property type="match status" value="1"/>
</dbReference>
<accession>A0A1Y1Z405</accession>